<evidence type="ECO:0000313" key="4">
    <source>
        <dbReference type="EMBL" id="KAA5835251.1"/>
    </source>
</evidence>
<dbReference type="InterPro" id="IPR013154">
    <property type="entry name" value="ADH-like_N"/>
</dbReference>
<reference evidence="4 5" key="1">
    <citation type="submission" date="2019-09" db="EMBL/GenBank/DDBJ databases">
        <title>Draft genome sequence of the thermophilic Saccharopolyspora hirsuta VKM Ac-666T.</title>
        <authorList>
            <person name="Lobastova T.G."/>
            <person name="Fokina V."/>
            <person name="Bragin E.Y."/>
            <person name="Shtratnikova V.Y."/>
            <person name="Starodumova I.P."/>
            <person name="Tarlachkov S.V."/>
            <person name="Donova M.V."/>
        </authorList>
    </citation>
    <scope>NUCLEOTIDE SEQUENCE [LARGE SCALE GENOMIC DNA]</scope>
    <source>
        <strain evidence="4 5">VKM Ac-666</strain>
    </source>
</reference>
<dbReference type="Gene3D" id="3.40.50.720">
    <property type="entry name" value="NAD(P)-binding Rossmann-like Domain"/>
    <property type="match status" value="1"/>
</dbReference>
<comment type="caution">
    <text evidence="4">The sequence shown here is derived from an EMBL/GenBank/DDBJ whole genome shotgun (WGS) entry which is preliminary data.</text>
</comment>
<dbReference type="OrthoDB" id="9792162at2"/>
<dbReference type="Pfam" id="PF08240">
    <property type="entry name" value="ADH_N"/>
    <property type="match status" value="1"/>
</dbReference>
<dbReference type="Proteomes" id="UP000323946">
    <property type="component" value="Unassembled WGS sequence"/>
</dbReference>
<keyword evidence="1" id="KW-0521">NADP</keyword>
<sequence length="201" mass="21274">MGEVLTLREVSGPAPPGTDDVVVRMIASTVNPSDVLTIAGAHGSRTTFPFVPGFEGAGVIESAGCGVPRELIGQRVLPLGSAGSWQQLRCADWRWCVPAPADLPDEIARFAHINPLTAHLMVERFCTRAARNVLITGASTTIAGHLAELLAARGITSAGLHRGAPGRAWPHRGLWRCLVTTDRPGWAQQVRDSSQGGFDGV</sequence>
<evidence type="ECO:0000259" key="3">
    <source>
        <dbReference type="Pfam" id="PF08240"/>
    </source>
</evidence>
<gene>
    <name evidence="4" type="ORF">F1721_10760</name>
</gene>
<dbReference type="RefSeq" id="WP_150066447.1">
    <property type="nucleotide sequence ID" value="NZ_VWPH01000004.1"/>
</dbReference>
<dbReference type="EMBL" id="VWPH01000004">
    <property type="protein sequence ID" value="KAA5835251.1"/>
    <property type="molecule type" value="Genomic_DNA"/>
</dbReference>
<feature type="domain" description="Alcohol dehydrogenase-like N-terminal" evidence="3">
    <location>
        <begin position="18"/>
        <end position="100"/>
    </location>
</feature>
<keyword evidence="5" id="KW-1185">Reference proteome</keyword>
<name>A0A5M7C6F4_SACHI</name>
<dbReference type="SUPFAM" id="SSF50129">
    <property type="entry name" value="GroES-like"/>
    <property type="match status" value="1"/>
</dbReference>
<dbReference type="SUPFAM" id="SSF51735">
    <property type="entry name" value="NAD(P)-binding Rossmann-fold domains"/>
    <property type="match status" value="1"/>
</dbReference>
<dbReference type="PANTHER" id="PTHR48106">
    <property type="entry name" value="QUINONE OXIDOREDUCTASE PIG3-RELATED"/>
    <property type="match status" value="1"/>
</dbReference>
<evidence type="ECO:0000313" key="5">
    <source>
        <dbReference type="Proteomes" id="UP000323946"/>
    </source>
</evidence>
<dbReference type="SMR" id="A0A5M7C6F4"/>
<dbReference type="InterPro" id="IPR011032">
    <property type="entry name" value="GroES-like_sf"/>
</dbReference>
<organism evidence="4 5">
    <name type="scientific">Saccharopolyspora hirsuta</name>
    <dbReference type="NCBI Taxonomy" id="1837"/>
    <lineage>
        <taxon>Bacteria</taxon>
        <taxon>Bacillati</taxon>
        <taxon>Actinomycetota</taxon>
        <taxon>Actinomycetes</taxon>
        <taxon>Pseudonocardiales</taxon>
        <taxon>Pseudonocardiaceae</taxon>
        <taxon>Saccharopolyspora</taxon>
    </lineage>
</organism>
<dbReference type="PANTHER" id="PTHR48106:SF18">
    <property type="entry name" value="QUINONE OXIDOREDUCTASE PIG3"/>
    <property type="match status" value="1"/>
</dbReference>
<evidence type="ECO:0000256" key="2">
    <source>
        <dbReference type="ARBA" id="ARBA00023002"/>
    </source>
</evidence>
<dbReference type="InterPro" id="IPR036291">
    <property type="entry name" value="NAD(P)-bd_dom_sf"/>
</dbReference>
<dbReference type="GO" id="GO:0016651">
    <property type="term" value="F:oxidoreductase activity, acting on NAD(P)H"/>
    <property type="evidence" value="ECO:0007669"/>
    <property type="project" value="TreeGrafter"/>
</dbReference>
<evidence type="ECO:0000256" key="1">
    <source>
        <dbReference type="ARBA" id="ARBA00022857"/>
    </source>
</evidence>
<protein>
    <submittedName>
        <fullName evidence="4">Alcohol dehydrogenase catalytic domain-containing protein</fullName>
    </submittedName>
</protein>
<accession>A0A5M7C6F4</accession>
<proteinExistence type="predicted"/>
<dbReference type="GO" id="GO:0070402">
    <property type="term" value="F:NADPH binding"/>
    <property type="evidence" value="ECO:0007669"/>
    <property type="project" value="TreeGrafter"/>
</dbReference>
<dbReference type="Gene3D" id="3.90.180.10">
    <property type="entry name" value="Medium-chain alcohol dehydrogenases, catalytic domain"/>
    <property type="match status" value="1"/>
</dbReference>
<dbReference type="AlphaFoldDB" id="A0A5M7C6F4"/>
<keyword evidence="2" id="KW-0560">Oxidoreductase</keyword>